<evidence type="ECO:0000313" key="1">
    <source>
        <dbReference type="EMBL" id="QCI60984.2"/>
    </source>
</evidence>
<proteinExistence type="predicted"/>
<dbReference type="InterPro" id="IPR008878">
    <property type="entry name" value="Transposase_IS66_Orf2"/>
</dbReference>
<reference evidence="2" key="1">
    <citation type="submission" date="2018-12" db="EMBL/GenBank/DDBJ databases">
        <title>Dusodibacter welbiota gen. nov., sp. nov., isolated from human faeces and emended description of the Oscillibacter genus.</title>
        <authorList>
            <person name="Le Roy T."/>
            <person name="Van der Smissen P."/>
            <person name="Delzenne N."/>
            <person name="Muccioli G."/>
            <person name="Collet J.F."/>
            <person name="Cani P.D."/>
        </authorList>
    </citation>
    <scope>NUCLEOTIDE SEQUENCE [LARGE SCALE GENOMIC DNA]</scope>
    <source>
        <strain evidence="2">J115</strain>
    </source>
</reference>
<evidence type="ECO:0000313" key="2">
    <source>
        <dbReference type="Proteomes" id="UP000298642"/>
    </source>
</evidence>
<dbReference type="NCBIfam" id="NF033819">
    <property type="entry name" value="IS66_TnpB"/>
    <property type="match status" value="1"/>
</dbReference>
<dbReference type="AlphaFoldDB" id="A0A856I4D9"/>
<dbReference type="Proteomes" id="UP000298642">
    <property type="component" value="Chromosome"/>
</dbReference>
<dbReference type="PANTHER" id="PTHR36455">
    <property type="match status" value="1"/>
</dbReference>
<dbReference type="RefSeq" id="WP_158629720.1">
    <property type="nucleotide sequence ID" value="NZ_CP034413.3"/>
</dbReference>
<keyword evidence="2" id="KW-1185">Reference proteome</keyword>
<accession>A0A856I4D9</accession>
<protein>
    <submittedName>
        <fullName evidence="1">IS66 family insertion sequence element accessory protein TnpB</fullName>
    </submittedName>
</protein>
<dbReference type="Pfam" id="PF05717">
    <property type="entry name" value="TnpB_IS66"/>
    <property type="match status" value="1"/>
</dbReference>
<dbReference type="PANTHER" id="PTHR36455:SF1">
    <property type="entry name" value="BLR8292 PROTEIN"/>
    <property type="match status" value="1"/>
</dbReference>
<dbReference type="KEGG" id="obj:EIO64_06915"/>
<gene>
    <name evidence="1" type="primary">tnpB</name>
    <name evidence="1" type="ORF">EIO64_06915</name>
</gene>
<organism evidence="1 2">
    <name type="scientific">Dysosmobacter welbionis</name>
    <dbReference type="NCBI Taxonomy" id="2093857"/>
    <lineage>
        <taxon>Bacteria</taxon>
        <taxon>Bacillati</taxon>
        <taxon>Bacillota</taxon>
        <taxon>Clostridia</taxon>
        <taxon>Eubacteriales</taxon>
        <taxon>Oscillospiraceae</taxon>
        <taxon>Dysosmobacter</taxon>
    </lineage>
</organism>
<sequence>MVQQKFRLAPFSGTLFLFCGYRQDWNKRLYWEEDGFVLVTKRLEAGSFQWPRNSAEARRLSYQQYP</sequence>
<name>A0A856I4D9_9FIRM</name>
<dbReference type="EMBL" id="CP034413">
    <property type="protein sequence ID" value="QCI60984.2"/>
    <property type="molecule type" value="Genomic_DNA"/>
</dbReference>